<evidence type="ECO:0000256" key="3">
    <source>
        <dbReference type="ARBA" id="ARBA00022692"/>
    </source>
</evidence>
<keyword evidence="10" id="KW-1185">Reference proteome</keyword>
<feature type="transmembrane region" description="Helical" evidence="7">
    <location>
        <begin position="25"/>
        <end position="48"/>
    </location>
</feature>
<dbReference type="RefSeq" id="WP_109949916.1">
    <property type="nucleotide sequence ID" value="NZ_CP029551.1"/>
</dbReference>
<accession>A0A2U8VMF0</accession>
<comment type="subcellular location">
    <subcellularLocation>
        <location evidence="6">Cell membrane</location>
        <topology evidence="6">Multi-pass membrane protein</topology>
    </subcellularLocation>
    <subcellularLocation>
        <location evidence="1">Membrane</location>
        <topology evidence="1">Multi-pass membrane protein</topology>
    </subcellularLocation>
</comment>
<reference evidence="9 10" key="1">
    <citation type="submission" date="2018-05" db="EMBL/GenBank/DDBJ databases">
        <title>Complete Genome Sequence of Methylobacterium sp. 17Sr1-43.</title>
        <authorList>
            <person name="Srinivasan S."/>
        </authorList>
    </citation>
    <scope>NUCLEOTIDE SEQUENCE [LARGE SCALE GENOMIC DNA]</scope>
    <source>
        <strain evidence="9 10">17Sr1-43</strain>
    </source>
</reference>
<evidence type="ECO:0000259" key="8">
    <source>
        <dbReference type="PROSITE" id="PS50253"/>
    </source>
</evidence>
<dbReference type="AlphaFoldDB" id="A0A2U8VMF0"/>
<dbReference type="KEGG" id="meti:DK427_02695"/>
<evidence type="ECO:0000256" key="5">
    <source>
        <dbReference type="ARBA" id="ARBA00023136"/>
    </source>
</evidence>
<evidence type="ECO:0000313" key="10">
    <source>
        <dbReference type="Proteomes" id="UP000246058"/>
    </source>
</evidence>
<dbReference type="GO" id="GO:0004129">
    <property type="term" value="F:cytochrome-c oxidase activity"/>
    <property type="evidence" value="ECO:0007669"/>
    <property type="project" value="InterPro"/>
</dbReference>
<evidence type="ECO:0000256" key="7">
    <source>
        <dbReference type="SAM" id="Phobius"/>
    </source>
</evidence>
<dbReference type="Pfam" id="PF00510">
    <property type="entry name" value="COX3"/>
    <property type="match status" value="1"/>
</dbReference>
<organism evidence="9 10">
    <name type="scientific">Methylobacterium radiodurans</name>
    <dbReference type="NCBI Taxonomy" id="2202828"/>
    <lineage>
        <taxon>Bacteria</taxon>
        <taxon>Pseudomonadati</taxon>
        <taxon>Pseudomonadota</taxon>
        <taxon>Alphaproteobacteria</taxon>
        <taxon>Hyphomicrobiales</taxon>
        <taxon>Methylobacteriaceae</taxon>
        <taxon>Methylobacterium</taxon>
    </lineage>
</organism>
<feature type="transmembrane region" description="Helical" evidence="7">
    <location>
        <begin position="69"/>
        <end position="90"/>
    </location>
</feature>
<dbReference type="OrthoDB" id="9810850at2"/>
<feature type="domain" description="Heme-copper oxidase subunit III family profile" evidence="8">
    <location>
        <begin position="1"/>
        <end position="219"/>
    </location>
</feature>
<evidence type="ECO:0000256" key="1">
    <source>
        <dbReference type="ARBA" id="ARBA00004141"/>
    </source>
</evidence>
<dbReference type="SUPFAM" id="SSF81452">
    <property type="entry name" value="Cytochrome c oxidase subunit III-like"/>
    <property type="match status" value="1"/>
</dbReference>
<dbReference type="Gene3D" id="1.20.120.80">
    <property type="entry name" value="Cytochrome c oxidase, subunit III, four-helix bundle"/>
    <property type="match status" value="1"/>
</dbReference>
<dbReference type="PROSITE" id="PS50253">
    <property type="entry name" value="COX3"/>
    <property type="match status" value="1"/>
</dbReference>
<dbReference type="InterPro" id="IPR000298">
    <property type="entry name" value="Cyt_c_oxidase-like_su3"/>
</dbReference>
<dbReference type="PANTHER" id="PTHR11403:SF6">
    <property type="entry name" value="NITRIC OXIDE REDUCTASE SUBUNIT E"/>
    <property type="match status" value="1"/>
</dbReference>
<dbReference type="GO" id="GO:0019646">
    <property type="term" value="P:aerobic electron transport chain"/>
    <property type="evidence" value="ECO:0007669"/>
    <property type="project" value="InterPro"/>
</dbReference>
<dbReference type="InterPro" id="IPR013833">
    <property type="entry name" value="Cyt_c_oxidase_su3_a-hlx"/>
</dbReference>
<feature type="transmembrane region" description="Helical" evidence="7">
    <location>
        <begin position="198"/>
        <end position="217"/>
    </location>
</feature>
<feature type="transmembrane region" description="Helical" evidence="7">
    <location>
        <begin position="154"/>
        <end position="178"/>
    </location>
</feature>
<dbReference type="GO" id="GO:0005886">
    <property type="term" value="C:plasma membrane"/>
    <property type="evidence" value="ECO:0007669"/>
    <property type="project" value="UniProtKB-SubCell"/>
</dbReference>
<evidence type="ECO:0000256" key="6">
    <source>
        <dbReference type="RuleBase" id="RU003376"/>
    </source>
</evidence>
<keyword evidence="3 6" id="KW-0812">Transmembrane</keyword>
<evidence type="ECO:0000313" key="9">
    <source>
        <dbReference type="EMBL" id="AWN34783.1"/>
    </source>
</evidence>
<keyword evidence="5 7" id="KW-0472">Membrane</keyword>
<comment type="similarity">
    <text evidence="2 6">Belongs to the cytochrome c oxidase subunit 3 family.</text>
</comment>
<keyword evidence="4 7" id="KW-1133">Transmembrane helix</keyword>
<sequence length="219" mass="24820">MSEALPDGVGVARAEHFDSVAQQRYAATLGIWAWLITELLLFAALFLVALITRIQHPEATVEAARHLKFWIGAVNTVVLICSSLTMSMAIEFSRMGWQRAMVRAMLATAALGALFLVFKGYEYYADYQEHMMPFLSGRPYELAQSPASRLFVNLYYVATSLHALHLFTGIAILLGMTWKAAKPGFLGRHQNWIEVYGLYWHFIDLVWILAFPILYVVNR</sequence>
<dbReference type="PANTHER" id="PTHR11403">
    <property type="entry name" value="CYTOCHROME C OXIDASE SUBUNIT III"/>
    <property type="match status" value="1"/>
</dbReference>
<evidence type="ECO:0000256" key="4">
    <source>
        <dbReference type="ARBA" id="ARBA00022989"/>
    </source>
</evidence>
<protein>
    <submittedName>
        <fullName evidence="9">Cytochrome oxidase subunit III</fullName>
    </submittedName>
</protein>
<feature type="transmembrane region" description="Helical" evidence="7">
    <location>
        <begin position="102"/>
        <end position="121"/>
    </location>
</feature>
<dbReference type="InterPro" id="IPR035973">
    <property type="entry name" value="Cyt_c_oxidase_su3-like_sf"/>
</dbReference>
<proteinExistence type="inferred from homology"/>
<dbReference type="EMBL" id="CP029551">
    <property type="protein sequence ID" value="AWN34783.1"/>
    <property type="molecule type" value="Genomic_DNA"/>
</dbReference>
<gene>
    <name evidence="9" type="ORF">DK427_02695</name>
</gene>
<evidence type="ECO:0000256" key="2">
    <source>
        <dbReference type="ARBA" id="ARBA00010581"/>
    </source>
</evidence>
<dbReference type="Proteomes" id="UP000246058">
    <property type="component" value="Chromosome"/>
</dbReference>
<dbReference type="InterPro" id="IPR024791">
    <property type="entry name" value="Cyt_c/ubiquinol_Oxase_su3"/>
</dbReference>
<name>A0A2U8VMF0_9HYPH</name>